<dbReference type="Proteomes" id="UP000749559">
    <property type="component" value="Unassembled WGS sequence"/>
</dbReference>
<dbReference type="PANTHER" id="PTHR45993:SF6">
    <property type="entry name" value="C2H2-TYPE DOMAIN-CONTAINING PROTEIN"/>
    <property type="match status" value="1"/>
</dbReference>
<proteinExistence type="predicted"/>
<evidence type="ECO:0000256" key="12">
    <source>
        <dbReference type="SAM" id="MobiDB-lite"/>
    </source>
</evidence>
<evidence type="ECO:0000256" key="1">
    <source>
        <dbReference type="ARBA" id="ARBA00004123"/>
    </source>
</evidence>
<dbReference type="PROSITE" id="PS00028">
    <property type="entry name" value="ZINC_FINGER_C2H2_1"/>
    <property type="match status" value="2"/>
</dbReference>
<dbReference type="GO" id="GO:0003700">
    <property type="term" value="F:DNA-binding transcription factor activity"/>
    <property type="evidence" value="ECO:0007669"/>
    <property type="project" value="TreeGrafter"/>
</dbReference>
<evidence type="ECO:0000313" key="14">
    <source>
        <dbReference type="EMBL" id="CAH1793231.1"/>
    </source>
</evidence>
<gene>
    <name evidence="14" type="ORF">OFUS_LOCUS18109</name>
</gene>
<evidence type="ECO:0000256" key="7">
    <source>
        <dbReference type="ARBA" id="ARBA00022843"/>
    </source>
</evidence>
<feature type="domain" description="C2H2-type" evidence="13">
    <location>
        <begin position="424"/>
        <end position="451"/>
    </location>
</feature>
<keyword evidence="7" id="KW-0832">Ubl conjugation</keyword>
<evidence type="ECO:0000256" key="4">
    <source>
        <dbReference type="ARBA" id="ARBA00022737"/>
    </source>
</evidence>
<dbReference type="EMBL" id="CAIIXF020000008">
    <property type="protein sequence ID" value="CAH1793231.1"/>
    <property type="molecule type" value="Genomic_DNA"/>
</dbReference>
<organism evidence="14 15">
    <name type="scientific">Owenia fusiformis</name>
    <name type="common">Polychaete worm</name>
    <dbReference type="NCBI Taxonomy" id="6347"/>
    <lineage>
        <taxon>Eukaryota</taxon>
        <taxon>Metazoa</taxon>
        <taxon>Spiralia</taxon>
        <taxon>Lophotrochozoa</taxon>
        <taxon>Annelida</taxon>
        <taxon>Polychaeta</taxon>
        <taxon>Sedentaria</taxon>
        <taxon>Canalipalpata</taxon>
        <taxon>Sabellida</taxon>
        <taxon>Oweniida</taxon>
        <taxon>Oweniidae</taxon>
        <taxon>Owenia</taxon>
    </lineage>
</organism>
<feature type="compositionally biased region" description="Low complexity" evidence="12">
    <location>
        <begin position="386"/>
        <end position="406"/>
    </location>
</feature>
<dbReference type="GO" id="GO:0006357">
    <property type="term" value="P:regulation of transcription by RNA polymerase II"/>
    <property type="evidence" value="ECO:0007669"/>
    <property type="project" value="TreeGrafter"/>
</dbReference>
<evidence type="ECO:0000256" key="11">
    <source>
        <dbReference type="PROSITE-ProRule" id="PRU00042"/>
    </source>
</evidence>
<dbReference type="GO" id="GO:0000978">
    <property type="term" value="F:RNA polymerase II cis-regulatory region sequence-specific DNA binding"/>
    <property type="evidence" value="ECO:0007669"/>
    <property type="project" value="TreeGrafter"/>
</dbReference>
<keyword evidence="3" id="KW-0479">Metal-binding</keyword>
<evidence type="ECO:0000256" key="9">
    <source>
        <dbReference type="ARBA" id="ARBA00023163"/>
    </source>
</evidence>
<feature type="compositionally biased region" description="Acidic residues" evidence="12">
    <location>
        <begin position="62"/>
        <end position="75"/>
    </location>
</feature>
<keyword evidence="4" id="KW-0677">Repeat</keyword>
<keyword evidence="15" id="KW-1185">Reference proteome</keyword>
<keyword evidence="5 11" id="KW-0863">Zinc-finger</keyword>
<dbReference type="AlphaFoldDB" id="A0A8S4PND8"/>
<feature type="region of interest" description="Disordered" evidence="12">
    <location>
        <begin position="53"/>
        <end position="77"/>
    </location>
</feature>
<evidence type="ECO:0000313" key="15">
    <source>
        <dbReference type="Proteomes" id="UP000749559"/>
    </source>
</evidence>
<dbReference type="GO" id="GO:0008270">
    <property type="term" value="F:zinc ion binding"/>
    <property type="evidence" value="ECO:0007669"/>
    <property type="project" value="UniProtKB-KW"/>
</dbReference>
<evidence type="ECO:0000256" key="10">
    <source>
        <dbReference type="ARBA" id="ARBA00023242"/>
    </source>
</evidence>
<evidence type="ECO:0000256" key="3">
    <source>
        <dbReference type="ARBA" id="ARBA00022723"/>
    </source>
</evidence>
<feature type="non-terminal residue" evidence="14">
    <location>
        <position position="1"/>
    </location>
</feature>
<dbReference type="InterPro" id="IPR057448">
    <property type="entry name" value="BCL-11A_Znf_CCHC"/>
</dbReference>
<feature type="domain" description="C2H2-type" evidence="13">
    <location>
        <begin position="452"/>
        <end position="479"/>
    </location>
</feature>
<dbReference type="InterPro" id="IPR013087">
    <property type="entry name" value="Znf_C2H2_type"/>
</dbReference>
<dbReference type="InterPro" id="IPR051497">
    <property type="entry name" value="Dev/Hematopoietic_TF"/>
</dbReference>
<evidence type="ECO:0000256" key="8">
    <source>
        <dbReference type="ARBA" id="ARBA00023015"/>
    </source>
</evidence>
<keyword evidence="2" id="KW-1017">Isopeptide bond</keyword>
<accession>A0A8S4PND8</accession>
<comment type="caution">
    <text evidence="14">The sequence shown here is derived from an EMBL/GenBank/DDBJ whole genome shotgun (WGS) entry which is preliminary data.</text>
</comment>
<keyword evidence="6" id="KW-0862">Zinc</keyword>
<dbReference type="Pfam" id="PF25491">
    <property type="entry name" value="CCHC_BCL-11A"/>
    <property type="match status" value="1"/>
</dbReference>
<dbReference type="OrthoDB" id="10046198at2759"/>
<keyword evidence="9" id="KW-0804">Transcription</keyword>
<evidence type="ECO:0000256" key="2">
    <source>
        <dbReference type="ARBA" id="ARBA00022499"/>
    </source>
</evidence>
<keyword evidence="10" id="KW-0539">Nucleus</keyword>
<dbReference type="Pfam" id="PF00096">
    <property type="entry name" value="zf-C2H2"/>
    <property type="match status" value="2"/>
</dbReference>
<comment type="subcellular location">
    <subcellularLocation>
        <location evidence="1">Nucleus</location>
    </subcellularLocation>
</comment>
<feature type="region of interest" description="Disordered" evidence="12">
    <location>
        <begin position="362"/>
        <end position="413"/>
    </location>
</feature>
<dbReference type="InterPro" id="IPR036236">
    <property type="entry name" value="Znf_C2H2_sf"/>
</dbReference>
<sequence length="529" mass="59908">MSRRKQGRPQQRKTLDELDTDHDLLTCGACQTEYPLSDIVHFIQHKAEQCSQKDTTTTCNDDANDDDSDKQDDEPLISISSRRTSISAPIARKENLSEVWEILSPQLKKCIPESNNGDLAKMDLAKPDRVDAEVNTYHSEPRYFKCHTCQQEKYTAWDIVQHAQQTHGIQIYIEDQQEKTNTLVSSSRHSSTEELDTVKKEDESFDENREQQMREEEIKRKLERDMPEGLERKKLRLDSTGDAQRENDERQEQEQGHPAKIMKGMQPPNPFMPFPIGPTVSPIMPHPYNRPGGMPDFHHMDIGSDPYVNRHLLHGMPLPPGIEHHPAFPNIFDRSRGLPGMINIDPSLMDFYSKRLRQLAGATSPTTSPVRKQPQTPPYSKPPTPSAFSTASTSGTTPSSPTQSNSEGKLPPPLIATNAMVKLKACEFCGKTFRFQSNLIVHRRSHTGEKPFKCPLCPHACTQASKLKRHMKTHRNDNRVPGHLQSSMGQMSDNSLHSSNSGSPDGSNYKYGINDDFDSEDEEEEEEEE</sequence>
<feature type="region of interest" description="Disordered" evidence="12">
    <location>
        <begin position="468"/>
        <end position="529"/>
    </location>
</feature>
<dbReference type="SUPFAM" id="SSF57667">
    <property type="entry name" value="beta-beta-alpha zinc fingers"/>
    <property type="match status" value="1"/>
</dbReference>
<dbReference type="FunFam" id="3.30.160.60:FF:000106">
    <property type="entry name" value="B-cell lymphoma/leukemia 11A isoform X2"/>
    <property type="match status" value="1"/>
</dbReference>
<dbReference type="SMART" id="SM00355">
    <property type="entry name" value="ZnF_C2H2"/>
    <property type="match status" value="3"/>
</dbReference>
<dbReference type="FunFam" id="3.30.160.60:FF:000037">
    <property type="entry name" value="B-cell lymphoma/leukemia 11A isoform X1"/>
    <property type="match status" value="1"/>
</dbReference>
<feature type="compositionally biased region" description="Low complexity" evidence="12">
    <location>
        <begin position="492"/>
        <end position="508"/>
    </location>
</feature>
<protein>
    <recommendedName>
        <fullName evidence="13">C2H2-type domain-containing protein</fullName>
    </recommendedName>
</protein>
<reference evidence="14" key="1">
    <citation type="submission" date="2022-03" db="EMBL/GenBank/DDBJ databases">
        <authorList>
            <person name="Martin C."/>
        </authorList>
    </citation>
    <scope>NUCLEOTIDE SEQUENCE</scope>
</reference>
<keyword evidence="8" id="KW-0805">Transcription regulation</keyword>
<dbReference type="Gene3D" id="3.30.160.60">
    <property type="entry name" value="Classic Zinc Finger"/>
    <property type="match status" value="2"/>
</dbReference>
<dbReference type="PROSITE" id="PS50157">
    <property type="entry name" value="ZINC_FINGER_C2H2_2"/>
    <property type="match status" value="2"/>
</dbReference>
<feature type="compositionally biased region" description="Acidic residues" evidence="12">
    <location>
        <begin position="515"/>
        <end position="529"/>
    </location>
</feature>
<feature type="compositionally biased region" description="Pro residues" evidence="12">
    <location>
        <begin position="375"/>
        <end position="385"/>
    </location>
</feature>
<feature type="compositionally biased region" description="Basic and acidic residues" evidence="12">
    <location>
        <begin position="190"/>
        <end position="257"/>
    </location>
</feature>
<dbReference type="PANTHER" id="PTHR45993">
    <property type="entry name" value="B-CELL LYMPHOMA/LEUKEMIA 11"/>
    <property type="match status" value="1"/>
</dbReference>
<feature type="region of interest" description="Disordered" evidence="12">
    <location>
        <begin position="182"/>
        <end position="267"/>
    </location>
</feature>
<dbReference type="GO" id="GO:0005634">
    <property type="term" value="C:nucleus"/>
    <property type="evidence" value="ECO:0007669"/>
    <property type="project" value="UniProtKB-SubCell"/>
</dbReference>
<name>A0A8S4PND8_OWEFU</name>
<evidence type="ECO:0000259" key="13">
    <source>
        <dbReference type="PROSITE" id="PS50157"/>
    </source>
</evidence>
<evidence type="ECO:0000256" key="6">
    <source>
        <dbReference type="ARBA" id="ARBA00022833"/>
    </source>
</evidence>
<evidence type="ECO:0000256" key="5">
    <source>
        <dbReference type="ARBA" id="ARBA00022771"/>
    </source>
</evidence>